<dbReference type="PANTHER" id="PTHR23101:SF25">
    <property type="entry name" value="GTPASE-ACTIVATING PROTEIN AND VPS9 DOMAIN-CONTAINING PROTEIN 1"/>
    <property type="match status" value="1"/>
</dbReference>
<feature type="region of interest" description="Disordered" evidence="1">
    <location>
        <begin position="645"/>
        <end position="692"/>
    </location>
</feature>
<dbReference type="Pfam" id="PF02204">
    <property type="entry name" value="VPS9"/>
    <property type="match status" value="1"/>
</dbReference>
<protein>
    <recommendedName>
        <fullName evidence="2">VPS9 domain-containing protein</fullName>
    </recommendedName>
</protein>
<gene>
    <name evidence="3" type="ORF">H0H81_004681</name>
</gene>
<feature type="compositionally biased region" description="Basic residues" evidence="1">
    <location>
        <begin position="968"/>
        <end position="979"/>
    </location>
</feature>
<proteinExistence type="predicted"/>
<feature type="compositionally biased region" description="Polar residues" evidence="1">
    <location>
        <begin position="905"/>
        <end position="917"/>
    </location>
</feature>
<dbReference type="GO" id="GO:0016192">
    <property type="term" value="P:vesicle-mediated transport"/>
    <property type="evidence" value="ECO:0007669"/>
    <property type="project" value="InterPro"/>
</dbReference>
<feature type="compositionally biased region" description="Low complexity" evidence="1">
    <location>
        <begin position="270"/>
        <end position="289"/>
    </location>
</feature>
<organism evidence="3 4">
    <name type="scientific">Sphagnurus paluster</name>
    <dbReference type="NCBI Taxonomy" id="117069"/>
    <lineage>
        <taxon>Eukaryota</taxon>
        <taxon>Fungi</taxon>
        <taxon>Dikarya</taxon>
        <taxon>Basidiomycota</taxon>
        <taxon>Agaricomycotina</taxon>
        <taxon>Agaricomycetes</taxon>
        <taxon>Agaricomycetidae</taxon>
        <taxon>Agaricales</taxon>
        <taxon>Tricholomatineae</taxon>
        <taxon>Lyophyllaceae</taxon>
        <taxon>Sphagnurus</taxon>
    </lineage>
</organism>
<dbReference type="InterPro" id="IPR045046">
    <property type="entry name" value="Vps9-like"/>
</dbReference>
<accession>A0A9P7GKX6</accession>
<feature type="compositionally biased region" description="Polar residues" evidence="1">
    <location>
        <begin position="21"/>
        <end position="31"/>
    </location>
</feature>
<dbReference type="Proteomes" id="UP000717328">
    <property type="component" value="Unassembled WGS sequence"/>
</dbReference>
<keyword evidence="4" id="KW-1185">Reference proteome</keyword>
<feature type="domain" description="VPS9" evidence="2">
    <location>
        <begin position="510"/>
        <end position="775"/>
    </location>
</feature>
<dbReference type="SUPFAM" id="SSF109993">
    <property type="entry name" value="VPS9 domain"/>
    <property type="match status" value="1"/>
</dbReference>
<dbReference type="PANTHER" id="PTHR23101">
    <property type="entry name" value="RAB GDP/GTP EXCHANGE FACTOR"/>
    <property type="match status" value="1"/>
</dbReference>
<evidence type="ECO:0000313" key="4">
    <source>
        <dbReference type="Proteomes" id="UP000717328"/>
    </source>
</evidence>
<dbReference type="GO" id="GO:0005829">
    <property type="term" value="C:cytosol"/>
    <property type="evidence" value="ECO:0007669"/>
    <property type="project" value="TreeGrafter"/>
</dbReference>
<dbReference type="EMBL" id="JABCKI010000119">
    <property type="protein sequence ID" value="KAG5652524.1"/>
    <property type="molecule type" value="Genomic_DNA"/>
</dbReference>
<dbReference type="Gene3D" id="1.20.1050.80">
    <property type="entry name" value="VPS9 domain"/>
    <property type="match status" value="2"/>
</dbReference>
<feature type="region of interest" description="Disordered" evidence="1">
    <location>
        <begin position="249"/>
        <end position="323"/>
    </location>
</feature>
<dbReference type="GO" id="GO:0030139">
    <property type="term" value="C:endocytic vesicle"/>
    <property type="evidence" value="ECO:0007669"/>
    <property type="project" value="TreeGrafter"/>
</dbReference>
<dbReference type="GO" id="GO:0031267">
    <property type="term" value="F:small GTPase binding"/>
    <property type="evidence" value="ECO:0007669"/>
    <property type="project" value="TreeGrafter"/>
</dbReference>
<feature type="region of interest" description="Disordered" evidence="1">
    <location>
        <begin position="21"/>
        <end position="88"/>
    </location>
</feature>
<feature type="region of interest" description="Disordered" evidence="1">
    <location>
        <begin position="888"/>
        <end position="979"/>
    </location>
</feature>
<feature type="compositionally biased region" description="Low complexity" evidence="1">
    <location>
        <begin position="67"/>
        <end position="79"/>
    </location>
</feature>
<evidence type="ECO:0000256" key="1">
    <source>
        <dbReference type="SAM" id="MobiDB-lite"/>
    </source>
</evidence>
<evidence type="ECO:0000259" key="2">
    <source>
        <dbReference type="PROSITE" id="PS51205"/>
    </source>
</evidence>
<feature type="compositionally biased region" description="Low complexity" evidence="1">
    <location>
        <begin position="32"/>
        <end position="57"/>
    </location>
</feature>
<dbReference type="InterPro" id="IPR003123">
    <property type="entry name" value="VPS9"/>
</dbReference>
<feature type="compositionally biased region" description="Acidic residues" evidence="1">
    <location>
        <begin position="937"/>
        <end position="949"/>
    </location>
</feature>
<reference evidence="3" key="1">
    <citation type="submission" date="2021-02" db="EMBL/GenBank/DDBJ databases">
        <authorList>
            <person name="Nieuwenhuis M."/>
            <person name="Van De Peppel L.J.J."/>
        </authorList>
    </citation>
    <scope>NUCLEOTIDE SEQUENCE</scope>
    <source>
        <strain evidence="3">D49</strain>
    </source>
</reference>
<dbReference type="AlphaFoldDB" id="A0A9P7GKX6"/>
<dbReference type="OrthoDB" id="10264848at2759"/>
<dbReference type="PROSITE" id="PS51205">
    <property type="entry name" value="VPS9"/>
    <property type="match status" value="1"/>
</dbReference>
<comment type="caution">
    <text evidence="3">The sequence shown here is derived from an EMBL/GenBank/DDBJ whole genome shotgun (WGS) entry which is preliminary data.</text>
</comment>
<feature type="compositionally biased region" description="Pro residues" evidence="1">
    <location>
        <begin position="251"/>
        <end position="269"/>
    </location>
</feature>
<name>A0A9P7GKX6_9AGAR</name>
<reference evidence="3" key="2">
    <citation type="submission" date="2021-10" db="EMBL/GenBank/DDBJ databases">
        <title>Phylogenomics reveals ancestral predisposition of the termite-cultivated fungus Termitomyces towards a domesticated lifestyle.</title>
        <authorList>
            <person name="Auxier B."/>
            <person name="Grum-Grzhimaylo A."/>
            <person name="Cardenas M.E."/>
            <person name="Lodge J.D."/>
            <person name="Laessoe T."/>
            <person name="Pedersen O."/>
            <person name="Smith M.E."/>
            <person name="Kuyper T.W."/>
            <person name="Franco-Molano E.A."/>
            <person name="Baroni T.J."/>
            <person name="Aanen D.K."/>
        </authorList>
    </citation>
    <scope>NUCLEOTIDE SEQUENCE</scope>
    <source>
        <strain evidence="3">D49</strain>
    </source>
</reference>
<feature type="region of interest" description="Disordered" evidence="1">
    <location>
        <begin position="1001"/>
        <end position="1020"/>
    </location>
</feature>
<evidence type="ECO:0000313" key="3">
    <source>
        <dbReference type="EMBL" id="KAG5652524.1"/>
    </source>
</evidence>
<sequence length="1070" mass="115183">MSSTNDRSHLFPATFIGRTQGSGLQRVSSSDSLSAHPLLSSNSPSNRSASPTNSNPRYIPYTPRQRVSPTTVTTGTTVHPPSPQQHGDAASKLQFVNLKAAAQNIGLDTGSVGWAILEKLVQESDRHDAEWTEVWNTVTSGKSTLLLPLEQVNNHDKLTAEFVKDHIIFCDGSSRNNAPIITLSGLRGTLNDNTLTFRSTLHPSSKTFQDLLTPSNRPFALKILPDLPDTQTSSSPSYPSFVAPSYHSALPLPPRNPSAPNKPPLPPRPSNRTFPSNNPSSTTSRISNPFASLFGGGGMSKASPVAAPPSPTSSLRSLESMHPPTEPVVDVAAFTIDRRIVRREVAKEMNKALRRELKGALALGDAPLPGWIVDRVHDFAADWYPFVKDRNNANANSALGLGEKKLSREGVGSPYVVTWAEEPPDSTAARMQDFYLALEQDMRISNDSFLGQFKKEHSDQGEWKVGEDEKRAKSKIDIEGKIKEVTEVVEDTICSLFYDRLYMQPTSDDSSHDEALSSRVAALNMLDLGLEHLDLHVEDNGPELDAVVRACGETLSQLQICRSPGDKATLLVAAHKIIVDGLSRLPPIRLMSEEESKAQKAKAATLAKSKAPPREPDGTLRILMPIEKSPTSAVDFSKPFESSVLERTQQSEEDLVTPHPPARQASPIPTIIEPKPESTESISHSPIPPTTPVQPASPVLTLPAPPKEATPVSGDVLLPMVIFAVVKANPPHLVSNLLYTQRYRNQSVGGEESYCLINLMAVAEFLENVDLAALGLGDSDKVLSAADLTPIPISRSPVTAATPLAAIDGVQGSIRDRVEQANKVITGVVDTSFGMLRSLLPNAATVAPATPPGGDVQDSAPWNMAKPGFGLLRRESGFSIRSITSALPIPRGASKPGAGEEAGQQLVTVSRPSSVKSASAGKDDESATDDSSAMDSNSEEEDDDDDEDASAIGDARSIRSFESMMSNRKGKKDKLGMRPRKSLTDRLAHMSSLAGLKANASTAHGANPHAPAESTSGPHTPEVQLLHLAPPIQRFVECSPGDLRLSEVGELLRDYRRLVEGIRAVRGFEE</sequence>
<dbReference type="GO" id="GO:0005085">
    <property type="term" value="F:guanyl-nucleotide exchange factor activity"/>
    <property type="evidence" value="ECO:0007669"/>
    <property type="project" value="InterPro"/>
</dbReference>
<dbReference type="InterPro" id="IPR037191">
    <property type="entry name" value="VPS9_dom_sf"/>
</dbReference>